<proteinExistence type="predicted"/>
<gene>
    <name evidence="1" type="ORF">SAMN05216244_1444</name>
</gene>
<keyword evidence="2" id="KW-1185">Reference proteome</keyword>
<evidence type="ECO:0000313" key="2">
    <source>
        <dbReference type="Proteomes" id="UP000182347"/>
    </source>
</evidence>
<organism evidence="1 2">
    <name type="scientific">Sediminibacillus halophilus</name>
    <dbReference type="NCBI Taxonomy" id="482461"/>
    <lineage>
        <taxon>Bacteria</taxon>
        <taxon>Bacillati</taxon>
        <taxon>Bacillota</taxon>
        <taxon>Bacilli</taxon>
        <taxon>Bacillales</taxon>
        <taxon>Bacillaceae</taxon>
        <taxon>Sediminibacillus</taxon>
    </lineage>
</organism>
<sequence length="213" mass="24980">MYLVLPCFNWIGFHLCEKLLQHGEQVIGIGEATTTKQDNFWAFMARNSSFQLFTTIEEYQKGKTDAKLEAIIQIETEQKTGMLDTCDTTKKFFLSRLKEEQIQEEWCHVQLPLLYGEWMPRSEDSLTRPDGGTVPFDSESFHTEAVYIEDFFEAFLPLLETKQQNKRIIFCPPGREEEMRGGDAKVIPVLSSEETELRQRKLNQHYEKFKPFY</sequence>
<name>A0A1G9PI49_9BACI</name>
<dbReference type="OrthoDB" id="2971044at2"/>
<reference evidence="2" key="1">
    <citation type="submission" date="2016-10" db="EMBL/GenBank/DDBJ databases">
        <authorList>
            <person name="Varghese N."/>
            <person name="Submissions S."/>
        </authorList>
    </citation>
    <scope>NUCLEOTIDE SEQUENCE [LARGE SCALE GENOMIC DNA]</scope>
    <source>
        <strain evidence="2">CGMCC 1.6199</strain>
    </source>
</reference>
<dbReference type="STRING" id="482461.SAMN05216244_1444"/>
<dbReference type="EMBL" id="FNHF01000001">
    <property type="protein sequence ID" value="SDL98516.1"/>
    <property type="molecule type" value="Genomic_DNA"/>
</dbReference>
<accession>A0A1G9PI49</accession>
<dbReference type="RefSeq" id="WP_074598100.1">
    <property type="nucleotide sequence ID" value="NZ_FNHF01000001.1"/>
</dbReference>
<dbReference type="Proteomes" id="UP000182347">
    <property type="component" value="Unassembled WGS sequence"/>
</dbReference>
<dbReference type="AlphaFoldDB" id="A0A1G9PI49"/>
<protein>
    <submittedName>
        <fullName evidence="1">Uncharacterized protein</fullName>
    </submittedName>
</protein>
<evidence type="ECO:0000313" key="1">
    <source>
        <dbReference type="EMBL" id="SDL98516.1"/>
    </source>
</evidence>